<proteinExistence type="predicted"/>
<reference evidence="2 3" key="1">
    <citation type="journal article" date="2018" name="BMC Genomics">
        <title>The genome of Naegleria lovaniensis, the basis for a comparative approach to unravel pathogenicity factors of the human pathogenic amoeba N. fowleri.</title>
        <authorList>
            <person name="Liechti N."/>
            <person name="Schurch N."/>
            <person name="Bruggmann R."/>
            <person name="Wittwer M."/>
        </authorList>
    </citation>
    <scope>NUCLEOTIDE SEQUENCE [LARGE SCALE GENOMIC DNA]</scope>
    <source>
        <strain evidence="2 3">ATCC 30569</strain>
    </source>
</reference>
<dbReference type="AlphaFoldDB" id="A0AA88KSP1"/>
<feature type="compositionally biased region" description="Low complexity" evidence="1">
    <location>
        <begin position="132"/>
        <end position="148"/>
    </location>
</feature>
<sequence length="268" mass="28937">MNNNNNGNNNMGQVSPLKTGSFGFPSPQTPTVSTPIQHNNSGNNNNSGGQLSGNNNNMLPNANATSASQQQPPSLRSTMSGSIFSFSSDHIMDDEDGDVGMLMSTSHNDLSFNSLSSSPYLSPFINTQQRTSTSSVSSSTSDIFQTSSPHNNRNFSLTNTVPPINSLFRDSNSSLQDPFNNDQFNISKQEQRETNQRILEALRSTPLNPVGTGQNSATSYDPLFDSDAFLRGRTSSVSSTDIRLSDSCTTPLTPTEQGRSSFSKISHF</sequence>
<protein>
    <submittedName>
        <fullName evidence="2">Uncharacterized protein</fullName>
    </submittedName>
</protein>
<feature type="compositionally biased region" description="Polar residues" evidence="1">
    <location>
        <begin position="29"/>
        <end position="38"/>
    </location>
</feature>
<feature type="region of interest" description="Disordered" evidence="1">
    <location>
        <begin position="1"/>
        <end position="81"/>
    </location>
</feature>
<dbReference type="EMBL" id="PYSW02000011">
    <property type="protein sequence ID" value="KAG2388182.1"/>
    <property type="molecule type" value="Genomic_DNA"/>
</dbReference>
<dbReference type="GeneID" id="68093488"/>
<feature type="region of interest" description="Disordered" evidence="1">
    <location>
        <begin position="240"/>
        <end position="268"/>
    </location>
</feature>
<feature type="region of interest" description="Disordered" evidence="1">
    <location>
        <begin position="132"/>
        <end position="157"/>
    </location>
</feature>
<feature type="compositionally biased region" description="Low complexity" evidence="1">
    <location>
        <begin position="39"/>
        <end position="63"/>
    </location>
</feature>
<evidence type="ECO:0000313" key="3">
    <source>
        <dbReference type="Proteomes" id="UP000816034"/>
    </source>
</evidence>
<feature type="compositionally biased region" description="Low complexity" evidence="1">
    <location>
        <begin position="1"/>
        <end position="12"/>
    </location>
</feature>
<dbReference type="RefSeq" id="XP_044552174.1">
    <property type="nucleotide sequence ID" value="XM_044685851.1"/>
</dbReference>
<evidence type="ECO:0000256" key="1">
    <source>
        <dbReference type="SAM" id="MobiDB-lite"/>
    </source>
</evidence>
<gene>
    <name evidence="2" type="ORF">C9374_001032</name>
</gene>
<organism evidence="2 3">
    <name type="scientific">Naegleria lovaniensis</name>
    <name type="common">Amoeba</name>
    <dbReference type="NCBI Taxonomy" id="51637"/>
    <lineage>
        <taxon>Eukaryota</taxon>
        <taxon>Discoba</taxon>
        <taxon>Heterolobosea</taxon>
        <taxon>Tetramitia</taxon>
        <taxon>Eutetramitia</taxon>
        <taxon>Vahlkampfiidae</taxon>
        <taxon>Naegleria</taxon>
    </lineage>
</organism>
<evidence type="ECO:0000313" key="2">
    <source>
        <dbReference type="EMBL" id="KAG2388182.1"/>
    </source>
</evidence>
<name>A0AA88KSP1_NAELO</name>
<dbReference type="Proteomes" id="UP000816034">
    <property type="component" value="Unassembled WGS sequence"/>
</dbReference>
<feature type="compositionally biased region" description="Polar residues" evidence="1">
    <location>
        <begin position="64"/>
        <end position="76"/>
    </location>
</feature>
<keyword evidence="3" id="KW-1185">Reference proteome</keyword>
<accession>A0AA88KSP1</accession>
<comment type="caution">
    <text evidence="2">The sequence shown here is derived from an EMBL/GenBank/DDBJ whole genome shotgun (WGS) entry which is preliminary data.</text>
</comment>